<comment type="similarity">
    <text evidence="10">Belongs to the glycosyltransferase 28 family. MurG subfamily.</text>
</comment>
<keyword evidence="14" id="KW-1185">Reference proteome</keyword>
<feature type="domain" description="Glycosyl transferase family 28 C-terminal" evidence="12">
    <location>
        <begin position="193"/>
        <end position="350"/>
    </location>
</feature>
<feature type="binding site" evidence="10">
    <location>
        <begin position="13"/>
        <end position="15"/>
    </location>
    <ligand>
        <name>UDP-N-acetyl-alpha-D-glucosamine</name>
        <dbReference type="ChEBI" id="CHEBI:57705"/>
    </ligand>
</feature>
<dbReference type="HAMAP" id="MF_00033">
    <property type="entry name" value="MurG"/>
    <property type="match status" value="1"/>
</dbReference>
<dbReference type="Pfam" id="PF04101">
    <property type="entry name" value="Glyco_tran_28_C"/>
    <property type="match status" value="1"/>
</dbReference>
<dbReference type="GO" id="GO:0071555">
    <property type="term" value="P:cell wall organization"/>
    <property type="evidence" value="ECO:0007669"/>
    <property type="project" value="UniProtKB-KW"/>
</dbReference>
<evidence type="ECO:0000313" key="13">
    <source>
        <dbReference type="EMBL" id="TKS57654.1"/>
    </source>
</evidence>
<dbReference type="GO" id="GO:0005886">
    <property type="term" value="C:plasma membrane"/>
    <property type="evidence" value="ECO:0007669"/>
    <property type="project" value="UniProtKB-SubCell"/>
</dbReference>
<evidence type="ECO:0000256" key="3">
    <source>
        <dbReference type="ARBA" id="ARBA00022676"/>
    </source>
</evidence>
<evidence type="ECO:0000256" key="8">
    <source>
        <dbReference type="ARBA" id="ARBA00023306"/>
    </source>
</evidence>
<evidence type="ECO:0000256" key="10">
    <source>
        <dbReference type="HAMAP-Rule" id="MF_00033"/>
    </source>
</evidence>
<dbReference type="GO" id="GO:0051991">
    <property type="term" value="F:UDP-N-acetyl-D-glucosamine:N-acetylmuramoyl-L-alanyl-D-glutamyl-meso-2,6-diaminopimelyl-D-alanyl-D-alanine-diphosphoundecaprenol 4-beta-N-acetylglucosaminlytransferase activity"/>
    <property type="evidence" value="ECO:0007669"/>
    <property type="project" value="RHEA"/>
</dbReference>
<gene>
    <name evidence="10 13" type="primary">murG</name>
    <name evidence="13" type="ORF">FCN74_04350</name>
</gene>
<sequence>MTHWKVIISGGGTGGHIYPAVAIAQEIKKRKPDADILFVGAKDRMEMQKVPKAGFKIIGLWISGLQRKLTLSNLLFPVKLLHSLIKSRQILKKHQPDIVIGTGGFASAPLLKMANMMNFPTLIQEQNSYAGVTNKWVAKKANAICVAYDNMDRYFPKDKITWTGNPVRQDLIGNKLSKQEALSEFNLNPQKQTLLVIGGSLGASVPNKTISKHLKLIKKLNCNLLWQCGAFYFEKYKHLSNDDIKILKYIENMQAAYAAADIIISRAGAGAVSELSLVAKPVIFIPSPNVAENHQFKNAQSVAKHQAAICIEEHELDQKFETTLNELIEDKAKQQQLSINIKSLAKPQATKDIVDIAEKIINNA</sequence>
<dbReference type="RefSeq" id="WP_138931354.1">
    <property type="nucleotide sequence ID" value="NZ_SWMU01000001.1"/>
</dbReference>
<feature type="binding site" evidence="10">
    <location>
        <position position="200"/>
    </location>
    <ligand>
        <name>UDP-N-acetyl-alpha-D-glucosamine</name>
        <dbReference type="ChEBI" id="CHEBI:57705"/>
    </ligand>
</feature>
<feature type="binding site" evidence="10">
    <location>
        <position position="295"/>
    </location>
    <ligand>
        <name>UDP-N-acetyl-alpha-D-glucosamine</name>
        <dbReference type="ChEBI" id="CHEBI:57705"/>
    </ligand>
</feature>
<organism evidence="13 14">
    <name type="scientific">Mesohalobacter halotolerans</name>
    <dbReference type="NCBI Taxonomy" id="1883405"/>
    <lineage>
        <taxon>Bacteria</taxon>
        <taxon>Pseudomonadati</taxon>
        <taxon>Bacteroidota</taxon>
        <taxon>Flavobacteriia</taxon>
        <taxon>Flavobacteriales</taxon>
        <taxon>Flavobacteriaceae</taxon>
        <taxon>Mesohalobacter</taxon>
    </lineage>
</organism>
<feature type="domain" description="Glycosyltransferase family 28 N-terminal" evidence="11">
    <location>
        <begin position="6"/>
        <end position="144"/>
    </location>
</feature>
<accession>A0A4U5TVL9</accession>
<evidence type="ECO:0000256" key="6">
    <source>
        <dbReference type="ARBA" id="ARBA00022984"/>
    </source>
</evidence>
<evidence type="ECO:0000256" key="4">
    <source>
        <dbReference type="ARBA" id="ARBA00022679"/>
    </source>
</evidence>
<evidence type="ECO:0000256" key="9">
    <source>
        <dbReference type="ARBA" id="ARBA00023316"/>
    </source>
</evidence>
<dbReference type="PANTHER" id="PTHR21015">
    <property type="entry name" value="UDP-N-ACETYLGLUCOSAMINE--N-ACETYLMURAMYL-(PENTAPEPTIDE) PYROPHOSPHORYL-UNDECAPRENOL N-ACETYLGLUCOSAMINE TRANSFERASE 1"/>
    <property type="match status" value="1"/>
</dbReference>
<keyword evidence="4 10" id="KW-0808">Transferase</keyword>
<dbReference type="Gene3D" id="3.40.50.2000">
    <property type="entry name" value="Glycogen Phosphorylase B"/>
    <property type="match status" value="2"/>
</dbReference>
<evidence type="ECO:0000259" key="11">
    <source>
        <dbReference type="Pfam" id="PF03033"/>
    </source>
</evidence>
<evidence type="ECO:0000259" key="12">
    <source>
        <dbReference type="Pfam" id="PF04101"/>
    </source>
</evidence>
<comment type="catalytic activity">
    <reaction evidence="10">
        <text>di-trans,octa-cis-undecaprenyl diphospho-N-acetyl-alpha-D-muramoyl-L-alanyl-D-glutamyl-meso-2,6-diaminopimeloyl-D-alanyl-D-alanine + UDP-N-acetyl-alpha-D-glucosamine = di-trans,octa-cis-undecaprenyl diphospho-[N-acetyl-alpha-D-glucosaminyl-(1-&gt;4)]-N-acetyl-alpha-D-muramoyl-L-alanyl-D-glutamyl-meso-2,6-diaminopimeloyl-D-alanyl-D-alanine + UDP + H(+)</text>
        <dbReference type="Rhea" id="RHEA:31227"/>
        <dbReference type="ChEBI" id="CHEBI:15378"/>
        <dbReference type="ChEBI" id="CHEBI:57705"/>
        <dbReference type="ChEBI" id="CHEBI:58223"/>
        <dbReference type="ChEBI" id="CHEBI:61387"/>
        <dbReference type="ChEBI" id="CHEBI:61388"/>
        <dbReference type="EC" id="2.4.1.227"/>
    </reaction>
</comment>
<dbReference type="GO" id="GO:0050511">
    <property type="term" value="F:undecaprenyldiphospho-muramoylpentapeptide beta-N-acetylglucosaminyltransferase activity"/>
    <property type="evidence" value="ECO:0007669"/>
    <property type="project" value="UniProtKB-UniRule"/>
</dbReference>
<keyword evidence="1 10" id="KW-1003">Cell membrane</keyword>
<keyword evidence="3 10" id="KW-0328">Glycosyltransferase</keyword>
<dbReference type="InterPro" id="IPR004276">
    <property type="entry name" value="GlycoTrans_28_N"/>
</dbReference>
<comment type="pathway">
    <text evidence="10">Cell wall biogenesis; peptidoglycan biosynthesis.</text>
</comment>
<dbReference type="UniPathway" id="UPA00219"/>
<dbReference type="Pfam" id="PF03033">
    <property type="entry name" value="Glyco_transf_28"/>
    <property type="match status" value="1"/>
</dbReference>
<protein>
    <recommendedName>
        <fullName evidence="10">UDP-N-acetylglucosamine--N-acetylmuramyl-(pentapeptide) pyrophosphoryl-undecaprenol N-acetylglucosamine transferase</fullName>
        <ecNumber evidence="10">2.4.1.227</ecNumber>
    </recommendedName>
    <alternativeName>
        <fullName evidence="10">Undecaprenyl-PP-MurNAc-pentapeptide-UDPGlcNAc GlcNAc transferase</fullName>
    </alternativeName>
</protein>
<dbReference type="SUPFAM" id="SSF53756">
    <property type="entry name" value="UDP-Glycosyltransferase/glycogen phosphorylase"/>
    <property type="match status" value="1"/>
</dbReference>
<dbReference type="CDD" id="cd03785">
    <property type="entry name" value="GT28_MurG"/>
    <property type="match status" value="1"/>
</dbReference>
<name>A0A4U5TVL9_9FLAO</name>
<dbReference type="AlphaFoldDB" id="A0A4U5TVL9"/>
<dbReference type="Proteomes" id="UP000306552">
    <property type="component" value="Unassembled WGS sequence"/>
</dbReference>
<feature type="binding site" evidence="10">
    <location>
        <position position="127"/>
    </location>
    <ligand>
        <name>UDP-N-acetyl-alpha-D-glucosamine</name>
        <dbReference type="ChEBI" id="CHEBI:57705"/>
    </ligand>
</feature>
<dbReference type="GO" id="GO:0005975">
    <property type="term" value="P:carbohydrate metabolic process"/>
    <property type="evidence" value="ECO:0007669"/>
    <property type="project" value="InterPro"/>
</dbReference>
<evidence type="ECO:0000256" key="2">
    <source>
        <dbReference type="ARBA" id="ARBA00022618"/>
    </source>
</evidence>
<dbReference type="InterPro" id="IPR006009">
    <property type="entry name" value="GlcNAc_MurG"/>
</dbReference>
<dbReference type="EC" id="2.4.1.227" evidence="10"/>
<dbReference type="InterPro" id="IPR007235">
    <property type="entry name" value="Glyco_trans_28_C"/>
</dbReference>
<evidence type="ECO:0000256" key="7">
    <source>
        <dbReference type="ARBA" id="ARBA00023136"/>
    </source>
</evidence>
<dbReference type="PANTHER" id="PTHR21015:SF22">
    <property type="entry name" value="GLYCOSYLTRANSFERASE"/>
    <property type="match status" value="1"/>
</dbReference>
<feature type="binding site" evidence="10">
    <location>
        <position position="168"/>
    </location>
    <ligand>
        <name>UDP-N-acetyl-alpha-D-glucosamine</name>
        <dbReference type="ChEBI" id="CHEBI:57705"/>
    </ligand>
</feature>
<proteinExistence type="inferred from homology"/>
<dbReference type="GO" id="GO:0051301">
    <property type="term" value="P:cell division"/>
    <property type="evidence" value="ECO:0007669"/>
    <property type="project" value="UniProtKB-KW"/>
</dbReference>
<evidence type="ECO:0000313" key="14">
    <source>
        <dbReference type="Proteomes" id="UP000306552"/>
    </source>
</evidence>
<keyword evidence="8 10" id="KW-0131">Cell cycle</keyword>
<dbReference type="GO" id="GO:0009252">
    <property type="term" value="P:peptidoglycan biosynthetic process"/>
    <property type="evidence" value="ECO:0007669"/>
    <property type="project" value="UniProtKB-UniRule"/>
</dbReference>
<dbReference type="GO" id="GO:0008360">
    <property type="term" value="P:regulation of cell shape"/>
    <property type="evidence" value="ECO:0007669"/>
    <property type="project" value="UniProtKB-KW"/>
</dbReference>
<keyword evidence="5 10" id="KW-0133">Cell shape</keyword>
<comment type="subcellular location">
    <subcellularLocation>
        <location evidence="10">Cell membrane</location>
        <topology evidence="10">Peripheral membrane protein</topology>
        <orientation evidence="10">Cytoplasmic side</orientation>
    </subcellularLocation>
</comment>
<evidence type="ECO:0000256" key="1">
    <source>
        <dbReference type="ARBA" id="ARBA00022475"/>
    </source>
</evidence>
<dbReference type="NCBIfam" id="TIGR01133">
    <property type="entry name" value="murG"/>
    <property type="match status" value="1"/>
</dbReference>
<dbReference type="EMBL" id="SWMU01000001">
    <property type="protein sequence ID" value="TKS57654.1"/>
    <property type="molecule type" value="Genomic_DNA"/>
</dbReference>
<dbReference type="OrthoDB" id="9808936at2"/>
<keyword evidence="2 10" id="KW-0132">Cell division</keyword>
<evidence type="ECO:0000256" key="5">
    <source>
        <dbReference type="ARBA" id="ARBA00022960"/>
    </source>
</evidence>
<keyword evidence="7 10" id="KW-0472">Membrane</keyword>
<comment type="function">
    <text evidence="10">Cell wall formation. Catalyzes the transfer of a GlcNAc subunit on undecaprenyl-pyrophosphoryl-MurNAc-pentapeptide (lipid intermediate I) to form undecaprenyl-pyrophosphoryl-MurNAc-(pentapeptide)GlcNAc (lipid intermediate II).</text>
</comment>
<feature type="binding site" evidence="10">
    <location>
        <position position="250"/>
    </location>
    <ligand>
        <name>UDP-N-acetyl-alpha-D-glucosamine</name>
        <dbReference type="ChEBI" id="CHEBI:57705"/>
    </ligand>
</feature>
<keyword evidence="9 10" id="KW-0961">Cell wall biogenesis/degradation</keyword>
<keyword evidence="6 10" id="KW-0573">Peptidoglycan synthesis</keyword>
<comment type="caution">
    <text evidence="13">The sequence shown here is derived from an EMBL/GenBank/DDBJ whole genome shotgun (WGS) entry which is preliminary data.</text>
</comment>
<comment type="caution">
    <text evidence="10">Lacks conserved residue(s) required for the propagation of feature annotation.</text>
</comment>
<reference evidence="13 14" key="1">
    <citation type="submission" date="2019-04" db="EMBL/GenBank/DDBJ databases">
        <title>Psychroflexus halotolerans sp. nov., isolated from a marine solar saltern.</title>
        <authorList>
            <person name="Feng X."/>
        </authorList>
    </citation>
    <scope>NUCLEOTIDE SEQUENCE [LARGE SCALE GENOMIC DNA]</scope>
    <source>
        <strain evidence="13 14">WDS2C27</strain>
    </source>
</reference>